<reference evidence="2" key="2">
    <citation type="journal article" date="2021" name="Sci. Data">
        <title>Chromosome-scale genome sequencing, assembly and annotation of six genomes from subfamily Leishmaniinae.</title>
        <authorList>
            <person name="Almutairi H."/>
            <person name="Urbaniak M.D."/>
            <person name="Bates M.D."/>
            <person name="Jariyapan N."/>
            <person name="Kwakye-Nuako G."/>
            <person name="Thomaz Soccol V."/>
            <person name="Al-Salem W.S."/>
            <person name="Dillon R.J."/>
            <person name="Bates P.A."/>
            <person name="Gatherer D."/>
        </authorList>
    </citation>
    <scope>NUCLEOTIDE SEQUENCE [LARGE SCALE GENOMIC DNA]</scope>
</reference>
<name>A0A836GRZ8_9TRYP</name>
<keyword evidence="2" id="KW-1185">Reference proteome</keyword>
<dbReference type="KEGG" id="lmat:92512958"/>
<dbReference type="EMBL" id="JAFEUZ010000022">
    <property type="protein sequence ID" value="KAG5479039.1"/>
    <property type="molecule type" value="Genomic_DNA"/>
</dbReference>
<dbReference type="OrthoDB" id="266385at2759"/>
<dbReference type="GeneID" id="92512958"/>
<protein>
    <recommendedName>
        <fullName evidence="3">EF-hand domain-containing protein</fullName>
    </recommendedName>
</protein>
<dbReference type="RefSeq" id="XP_067178758.1">
    <property type="nucleotide sequence ID" value="XM_067320446.1"/>
</dbReference>
<gene>
    <name evidence="1" type="ORF">LSCM1_02883</name>
</gene>
<proteinExistence type="predicted"/>
<comment type="caution">
    <text evidence="1">The sequence shown here is derived from an EMBL/GenBank/DDBJ whole genome shotgun (WGS) entry which is preliminary data.</text>
</comment>
<accession>A0A836GRZ8</accession>
<evidence type="ECO:0000313" key="2">
    <source>
        <dbReference type="Proteomes" id="UP000673552"/>
    </source>
</evidence>
<evidence type="ECO:0000313" key="1">
    <source>
        <dbReference type="EMBL" id="KAG5479039.1"/>
    </source>
</evidence>
<sequence length="281" mass="29535">MEDTSSLLDALLVAKKQQATELFGPWDTDDNGRIAIEHLRPLLLSIFPLSPSTAQEGSAAPADHLSVAQVKRAYESVTGRPWAPRPLLSVESTSAQQAHCFQDLAQMGPTLNEVHAIIDCLCRVRAQAKVSSSIESADGKEAASASLLEAHGQSSSNTALSIPASGTVRSSTAVSTAVRGPCPTSDPRVAFLYGSIEAIYRNFCLAAVSPGESVPDRLPVDTAHLVHVAWNVHAHRLKLGEGHALQRLLVAKTASADAATTATDGCPSVTLGAFVKLLCSI</sequence>
<organism evidence="1 2">
    <name type="scientific">Leishmania martiniquensis</name>
    <dbReference type="NCBI Taxonomy" id="1580590"/>
    <lineage>
        <taxon>Eukaryota</taxon>
        <taxon>Discoba</taxon>
        <taxon>Euglenozoa</taxon>
        <taxon>Kinetoplastea</taxon>
        <taxon>Metakinetoplastina</taxon>
        <taxon>Trypanosomatida</taxon>
        <taxon>Trypanosomatidae</taxon>
        <taxon>Leishmaniinae</taxon>
        <taxon>Leishmania</taxon>
    </lineage>
</organism>
<reference evidence="2" key="1">
    <citation type="journal article" date="2021" name="Microbiol. Resour. Announc.">
        <title>LGAAP: Leishmaniinae Genome Assembly and Annotation Pipeline.</title>
        <authorList>
            <person name="Almutairi H."/>
            <person name="Urbaniak M.D."/>
            <person name="Bates M.D."/>
            <person name="Jariyapan N."/>
            <person name="Kwakye-Nuako G."/>
            <person name="Thomaz-Soccol V."/>
            <person name="Al-Salem W.S."/>
            <person name="Dillon R.J."/>
            <person name="Bates P.A."/>
            <person name="Gatherer D."/>
        </authorList>
    </citation>
    <scope>NUCLEOTIDE SEQUENCE [LARGE SCALE GENOMIC DNA]</scope>
</reference>
<dbReference type="Proteomes" id="UP000673552">
    <property type="component" value="Unassembled WGS sequence"/>
</dbReference>
<evidence type="ECO:0008006" key="3">
    <source>
        <dbReference type="Google" id="ProtNLM"/>
    </source>
</evidence>
<dbReference type="AlphaFoldDB" id="A0A836GRZ8"/>